<dbReference type="Gene3D" id="1.50.10.10">
    <property type="match status" value="1"/>
</dbReference>
<feature type="domain" description="Glycosyl hydrolase family 98 putative carbohydrate-binding module" evidence="2">
    <location>
        <begin position="904"/>
        <end position="1051"/>
    </location>
</feature>
<dbReference type="GO" id="GO:0004560">
    <property type="term" value="F:alpha-L-fucosidase activity"/>
    <property type="evidence" value="ECO:0007669"/>
    <property type="project" value="TreeGrafter"/>
</dbReference>
<dbReference type="Gene3D" id="2.60.40.10">
    <property type="entry name" value="Immunoglobulins"/>
    <property type="match status" value="1"/>
</dbReference>
<dbReference type="Gene3D" id="1.10.1330.10">
    <property type="entry name" value="Dockerin domain"/>
    <property type="match status" value="1"/>
</dbReference>
<dbReference type="RefSeq" id="WP_124228681.1">
    <property type="nucleotide sequence ID" value="NZ_CATNWM010000001.1"/>
</dbReference>
<dbReference type="PROSITE" id="PS00448">
    <property type="entry name" value="CLOS_CELLULOSOME_RPT"/>
    <property type="match status" value="1"/>
</dbReference>
<dbReference type="EMBL" id="RQNR01000001">
    <property type="protein sequence ID" value="RQN25903.1"/>
    <property type="molecule type" value="Genomic_DNA"/>
</dbReference>
<dbReference type="InterPro" id="IPR036439">
    <property type="entry name" value="Dockerin_dom_sf"/>
</dbReference>
<dbReference type="Gene3D" id="2.60.120.200">
    <property type="match status" value="1"/>
</dbReference>
<proteinExistence type="predicted"/>
<organism evidence="3">
    <name type="scientific">Clostridium perfringens</name>
    <dbReference type="NCBI Taxonomy" id="1502"/>
    <lineage>
        <taxon>Bacteria</taxon>
        <taxon>Bacillati</taxon>
        <taxon>Bacillota</taxon>
        <taxon>Clostridia</taxon>
        <taxon>Eubacteriales</taxon>
        <taxon>Clostridiaceae</taxon>
        <taxon>Clostridium</taxon>
    </lineage>
</organism>
<name>A0A6G4ZA75_CLOPF</name>
<dbReference type="InterPro" id="IPR018247">
    <property type="entry name" value="EF_Hand_1_Ca_BS"/>
</dbReference>
<dbReference type="Pfam" id="PF22124">
    <property type="entry name" value="Glyco_hydro_95_cat"/>
    <property type="match status" value="1"/>
</dbReference>
<dbReference type="InterPro" id="IPR038637">
    <property type="entry name" value="NPCBM_sf"/>
</dbReference>
<sequence>MKRKFLKKIALIVSLMVVGQSVYTFAKSSRFNEVEKSTLNENIDLDKLALWYDEPATNWENEALPIGNGYMGGMVFGSVASERIQYNEKTLWSGGPGAWEGYNGGNKEGAWEAVQEIRKILADGGTPSNDLYQRVCGDQRAYGAYQNFGDIFLDFKSHEESKVTNYRRELNIEESLSTVKYNYKGVNYEREYFCSYPDNVMVIKLKADKASSLTVDVRNEGAHNGKNLSVENNTLILSGAIEDNGMKYESQIKVINTGGSIQDKEDRISVENADEITIIMSAGTDYVNEYPTYKGEDPHSAVTERINNAVNLGYDELKSRHIEDYKNLFDRVNLNLGELKLDKPTDEMLNEYKTNQSNSLETLFFQYGRYLLISSSREGSLPANLQGVWNNSNNPPWSSDYHFNVNIQMNYWPAEVANLSETAIPLVEYVESLREPGRKTAEMHCGIEGAMENKNGWTVNTMNNPFGFTAMGWEFDWGWAPTSNAWISQNLWEHYQFTEDKDYLRENIYPIMKEAAQFWTQFLVEYTHSDGKTYLVSSPSYSPEHGPRTVGTTFDQELIWQLFTDTIKASETLGIDEEFRAELEDKRERLLTPQIGKHGQVQEWKDDIDDPNNNHRHISHLVGLYPGTQINQKDTPELYEAAKVTMNHRGDGGTGWSKANKINLWARLLDGDRAHRLLENQLTTSTLENLFDTHPPFQIDGNMGAVSGMAEMLVQSHLGTINPLPALPTAWEDGSFDGLKARGNFEISANWNNNSLNLLKIKSSSGNDCYLEYPGITEAIITDANGNKITPEVVSENVVKFQTEVNGEYKVEGMPMEKPEKVNGLKALRNGDNSVSLKWNKTKFAECYDVYRKGKGDFELIAEDVKTEEFIDENAPSNDSYSYLYYVVAKNSEGLGEASEKVAVETSVYLSELEWKSASTGYGEIQKDASCDGNTITLKGENGEKVSYDKGIGTHAHSEIVYSLEGLDYYDYFETFVGVDQEMAGTVASISFEVYLDHEKVFDSGLMTGDTKQKHVKVPIAGKNTLKLVVKDGGDSIGSDHGSFGDAKLTKVHAASNADLKSLNINGNPLEEFNGSKYEYSYDLKRGENLQNLNIEAEAFTSEAKIEITKPEELPGEAVVRVTSKDETMHKEYRVLIKPYVIVEESIIAYYNFENSSNLGEDSSKNSFHGEVNGTVTQGDSKDGKAANFGDGYIRVESNDSLKLDDNIVIETEVYLDEYTNYWQKIAQKINNGTGKGGFLIDVSPQGKLRFHAEGSITQFISNKAIPLNEWTNIKVIFEHSKGEASIYINGELDKTVKPSSPLEVSDLPLIIGADSNGNDKLKGKMNNLTISSIERRVASSNASLSDISINGETMEGFKKDVFDYEIDLEEGTNIVPEITATSEDSNATIEIKNTEILPGVSKIKVIAEDGTESIYTINLNVKVKNPLKADFNKNGEIDLGDLSMVSKYFGSNNSDFDLDGDGLVGEYEINFVSSELLK</sequence>
<dbReference type="PROSITE" id="PS00018">
    <property type="entry name" value="EF_HAND_1"/>
    <property type="match status" value="1"/>
</dbReference>
<dbReference type="InterPro" id="IPR013320">
    <property type="entry name" value="ConA-like_dom_sf"/>
</dbReference>
<dbReference type="Pfam" id="PF14498">
    <property type="entry name" value="Glyco_hyd_65N_2"/>
    <property type="match status" value="1"/>
</dbReference>
<dbReference type="SUPFAM" id="SSF49265">
    <property type="entry name" value="Fibronectin type III"/>
    <property type="match status" value="1"/>
</dbReference>
<dbReference type="SUPFAM" id="SSF49899">
    <property type="entry name" value="Concanavalin A-like lectins/glucanases"/>
    <property type="match status" value="1"/>
</dbReference>
<evidence type="ECO:0000256" key="1">
    <source>
        <dbReference type="SAM" id="SignalP"/>
    </source>
</evidence>
<feature type="signal peptide" evidence="1">
    <location>
        <begin position="1"/>
        <end position="26"/>
    </location>
</feature>
<protein>
    <recommendedName>
        <fullName evidence="2">Glycosyl hydrolase family 98 putative carbohydrate-binding module domain-containing protein</fullName>
    </recommendedName>
</protein>
<dbReference type="Gene3D" id="2.60.120.1060">
    <property type="entry name" value="NPCBM/NEW2 domain"/>
    <property type="match status" value="1"/>
</dbReference>
<dbReference type="InterPro" id="IPR003961">
    <property type="entry name" value="FN3_dom"/>
</dbReference>
<dbReference type="InterPro" id="IPR036116">
    <property type="entry name" value="FN3_sf"/>
</dbReference>
<dbReference type="InterPro" id="IPR002105">
    <property type="entry name" value="Dockerin_1_rpt"/>
</dbReference>
<dbReference type="GO" id="GO:0000272">
    <property type="term" value="P:polysaccharide catabolic process"/>
    <property type="evidence" value="ECO:0007669"/>
    <property type="project" value="InterPro"/>
</dbReference>
<evidence type="ECO:0000313" key="4">
    <source>
        <dbReference type="EMBL" id="RQN25903.1"/>
    </source>
</evidence>
<dbReference type="InterPro" id="IPR054363">
    <property type="entry name" value="GH95_cat"/>
</dbReference>
<dbReference type="PANTHER" id="PTHR31084">
    <property type="entry name" value="ALPHA-L-FUCOSIDASE 2"/>
    <property type="match status" value="1"/>
</dbReference>
<evidence type="ECO:0000313" key="3">
    <source>
        <dbReference type="EMBL" id="NGT88877.1"/>
    </source>
</evidence>
<dbReference type="CDD" id="cd00063">
    <property type="entry name" value="FN3"/>
    <property type="match status" value="1"/>
</dbReference>
<dbReference type="SUPFAM" id="SSF49785">
    <property type="entry name" value="Galactose-binding domain-like"/>
    <property type="match status" value="1"/>
</dbReference>
<dbReference type="InterPro" id="IPR013783">
    <property type="entry name" value="Ig-like_fold"/>
</dbReference>
<evidence type="ECO:0000259" key="2">
    <source>
        <dbReference type="SMART" id="SM00776"/>
    </source>
</evidence>
<feature type="chain" id="PRO_5026354022" description="Glycosyl hydrolase family 98 putative carbohydrate-binding module domain-containing protein" evidence="1">
    <location>
        <begin position="27"/>
        <end position="1479"/>
    </location>
</feature>
<dbReference type="EMBL" id="JAALNF010000001">
    <property type="protein sequence ID" value="NGT88877.1"/>
    <property type="molecule type" value="Genomic_DNA"/>
</dbReference>
<dbReference type="InterPro" id="IPR049053">
    <property type="entry name" value="AFCA-like_C"/>
</dbReference>
<comment type="caution">
    <text evidence="3">The sequence shown here is derived from an EMBL/GenBank/DDBJ whole genome shotgun (WGS) entry which is preliminary data.</text>
</comment>
<reference evidence="3" key="2">
    <citation type="submission" date="2020-02" db="EMBL/GenBank/DDBJ databases">
        <title>Genomic Insights into the Phylogeny and Genetic Plasticity of the Human and Animal Enteric Pathogen Clostridium perfringens.</title>
        <authorList>
            <person name="Feng Y."/>
            <person name="Hu Y."/>
        </authorList>
    </citation>
    <scope>NUCLEOTIDE SEQUENCE</scope>
    <source>
        <strain evidence="3">CP-08</strain>
    </source>
</reference>
<dbReference type="Proteomes" id="UP000273641">
    <property type="component" value="Unassembled WGS sequence"/>
</dbReference>
<dbReference type="SMART" id="SM00776">
    <property type="entry name" value="NPCBM"/>
    <property type="match status" value="1"/>
</dbReference>
<evidence type="ECO:0000313" key="5">
    <source>
        <dbReference type="Proteomes" id="UP000273641"/>
    </source>
</evidence>
<reference evidence="4 5" key="1">
    <citation type="submission" date="2018-11" db="EMBL/GenBank/DDBJ databases">
        <title>Draft genome sequences of potential pathogenic Clostridium perfringens from environmental surface water in the North West Province, South Africa.</title>
        <authorList>
            <person name="Fourie J.C.J."/>
            <person name="Sanko T.J."/>
            <person name="Bezuidenhout C."/>
            <person name="Mienie C."/>
            <person name="Adeleke R."/>
        </authorList>
    </citation>
    <scope>NUCLEOTIDE SEQUENCE [LARGE SCALE GENOMIC DNA]</scope>
    <source>
        <strain evidence="4 5">SC4-C13</strain>
    </source>
</reference>
<dbReference type="InterPro" id="IPR012341">
    <property type="entry name" value="6hp_glycosidase-like_sf"/>
</dbReference>
<dbReference type="Pfam" id="PF13385">
    <property type="entry name" value="Laminin_G_3"/>
    <property type="match status" value="1"/>
</dbReference>
<keyword evidence="1" id="KW-0732">Signal</keyword>
<dbReference type="Pfam" id="PF08305">
    <property type="entry name" value="NPCBM"/>
    <property type="match status" value="1"/>
</dbReference>
<dbReference type="InterPro" id="IPR027414">
    <property type="entry name" value="GH95_N_dom"/>
</dbReference>
<dbReference type="Pfam" id="PF21307">
    <property type="entry name" value="Glyco_hydro_95_C"/>
    <property type="match status" value="1"/>
</dbReference>
<dbReference type="InterPro" id="IPR013222">
    <property type="entry name" value="Glyco_hyd_98_carb-bd"/>
</dbReference>
<dbReference type="InterPro" id="IPR008979">
    <property type="entry name" value="Galactose-bd-like_sf"/>
</dbReference>
<gene>
    <name evidence="4" type="ORF">EHZ11_01930</name>
    <name evidence="3" type="ORF">G6Z02_01485</name>
</gene>
<accession>A0A6G4ZA75</accession>
<dbReference type="SUPFAM" id="SSF48208">
    <property type="entry name" value="Six-hairpin glycosidases"/>
    <property type="match status" value="1"/>
</dbReference>
<dbReference type="PANTHER" id="PTHR31084:SF19">
    <property type="entry name" value="GLYCOSYL HYDROLASE FAMILY 95 N-TERMINAL DOMAIN-CONTAINING PROTEIN"/>
    <property type="match status" value="1"/>
</dbReference>
<dbReference type="InterPro" id="IPR008928">
    <property type="entry name" value="6-hairpin_glycosidase_sf"/>
</dbReference>